<comment type="similarity">
    <text evidence="2">Belongs to the bZIP family.</text>
</comment>
<gene>
    <name evidence="9" type="ORF">SAY86_004940</name>
</gene>
<feature type="compositionally biased region" description="Polar residues" evidence="7">
    <location>
        <begin position="146"/>
        <end position="155"/>
    </location>
</feature>
<feature type="region of interest" description="Disordered" evidence="7">
    <location>
        <begin position="347"/>
        <end position="394"/>
    </location>
</feature>
<evidence type="ECO:0000256" key="1">
    <source>
        <dbReference type="ARBA" id="ARBA00004123"/>
    </source>
</evidence>
<dbReference type="GO" id="GO:0003677">
    <property type="term" value="F:DNA binding"/>
    <property type="evidence" value="ECO:0007669"/>
    <property type="project" value="UniProtKB-KW"/>
</dbReference>
<feature type="domain" description="BZIP" evidence="8">
    <location>
        <begin position="234"/>
        <end position="286"/>
    </location>
</feature>
<dbReference type="PANTHER" id="PTHR46408">
    <property type="entry name" value="BASIC LEUCINE ZIPPER 63"/>
    <property type="match status" value="1"/>
</dbReference>
<feature type="region of interest" description="Disordered" evidence="7">
    <location>
        <begin position="146"/>
        <end position="257"/>
    </location>
</feature>
<proteinExistence type="inferred from homology"/>
<organism evidence="9 10">
    <name type="scientific">Trapa natans</name>
    <name type="common">Water chestnut</name>
    <dbReference type="NCBI Taxonomy" id="22666"/>
    <lineage>
        <taxon>Eukaryota</taxon>
        <taxon>Viridiplantae</taxon>
        <taxon>Streptophyta</taxon>
        <taxon>Embryophyta</taxon>
        <taxon>Tracheophyta</taxon>
        <taxon>Spermatophyta</taxon>
        <taxon>Magnoliopsida</taxon>
        <taxon>eudicotyledons</taxon>
        <taxon>Gunneridae</taxon>
        <taxon>Pentapetalae</taxon>
        <taxon>rosids</taxon>
        <taxon>malvids</taxon>
        <taxon>Myrtales</taxon>
        <taxon>Lythraceae</taxon>
        <taxon>Trapa</taxon>
    </lineage>
</organism>
<feature type="compositionally biased region" description="Polar residues" evidence="7">
    <location>
        <begin position="372"/>
        <end position="394"/>
    </location>
</feature>
<keyword evidence="5" id="KW-0804">Transcription</keyword>
<feature type="compositionally biased region" description="Polar residues" evidence="7">
    <location>
        <begin position="196"/>
        <end position="207"/>
    </location>
</feature>
<dbReference type="CDD" id="cd14702">
    <property type="entry name" value="bZIP_plant_GBF1"/>
    <property type="match status" value="1"/>
</dbReference>
<feature type="compositionally biased region" description="Basic and acidic residues" evidence="7">
    <location>
        <begin position="67"/>
        <end position="77"/>
    </location>
</feature>
<keyword evidence="4" id="KW-0238">DNA-binding</keyword>
<keyword evidence="3" id="KW-0805">Transcription regulation</keyword>
<evidence type="ECO:0000256" key="7">
    <source>
        <dbReference type="SAM" id="MobiDB-lite"/>
    </source>
</evidence>
<evidence type="ECO:0000313" key="9">
    <source>
        <dbReference type="EMBL" id="KAK4776252.1"/>
    </source>
</evidence>
<evidence type="ECO:0000256" key="5">
    <source>
        <dbReference type="ARBA" id="ARBA00023163"/>
    </source>
</evidence>
<dbReference type="GO" id="GO:0003700">
    <property type="term" value="F:DNA-binding transcription factor activity"/>
    <property type="evidence" value="ECO:0007669"/>
    <property type="project" value="InterPro"/>
</dbReference>
<dbReference type="InterPro" id="IPR046347">
    <property type="entry name" value="bZIP_sf"/>
</dbReference>
<evidence type="ECO:0000313" key="10">
    <source>
        <dbReference type="Proteomes" id="UP001346149"/>
    </source>
</evidence>
<comment type="caution">
    <text evidence="9">The sequence shown here is derived from an EMBL/GenBank/DDBJ whole genome shotgun (WGS) entry which is preliminary data.</text>
</comment>
<comment type="subcellular location">
    <subcellularLocation>
        <location evidence="1">Nucleus</location>
    </subcellularLocation>
</comment>
<dbReference type="InterPro" id="IPR020983">
    <property type="entry name" value="Basic_leucine-zipper_C"/>
</dbReference>
<evidence type="ECO:0000256" key="6">
    <source>
        <dbReference type="ARBA" id="ARBA00023242"/>
    </source>
</evidence>
<reference evidence="9 10" key="1">
    <citation type="journal article" date="2023" name="Hortic Res">
        <title>Pangenome of water caltrop reveals structural variations and asymmetric subgenome divergence after allopolyploidization.</title>
        <authorList>
            <person name="Zhang X."/>
            <person name="Chen Y."/>
            <person name="Wang L."/>
            <person name="Yuan Y."/>
            <person name="Fang M."/>
            <person name="Shi L."/>
            <person name="Lu R."/>
            <person name="Comes H.P."/>
            <person name="Ma Y."/>
            <person name="Chen Y."/>
            <person name="Huang G."/>
            <person name="Zhou Y."/>
            <person name="Zheng Z."/>
            <person name="Qiu Y."/>
        </authorList>
    </citation>
    <scope>NUCLEOTIDE SEQUENCE [LARGE SCALE GENOMIC DNA]</scope>
    <source>
        <strain evidence="9">F231</strain>
    </source>
</reference>
<evidence type="ECO:0000259" key="8">
    <source>
        <dbReference type="PROSITE" id="PS50217"/>
    </source>
</evidence>
<dbReference type="Pfam" id="PF00170">
    <property type="entry name" value="bZIP_1"/>
    <property type="match status" value="1"/>
</dbReference>
<dbReference type="InterPro" id="IPR045314">
    <property type="entry name" value="bZIP_plant_GBF1"/>
</dbReference>
<dbReference type="PANTHER" id="PTHR46408:SF10">
    <property type="entry name" value="BASIC LEUCINE ZIPPER 63"/>
    <property type="match status" value="1"/>
</dbReference>
<sequence>MDRVFSADEMSDQFWSPRLPKTGGEMNRSESEWNFQRFLQAHASPKAKGEASDPPTAGGRGVDNDAFEIKDSRRGCDGESGVIRSGTNNAVDSACNNDNNISSSRIVGATDIPVNSEEYQAYLKSKLDLACAAVAMSRAAYVIPQESTAKSQGTGASKLEQPGLQVPAKGVHVVSNSQGKDAGGPSFGIPPLSAVQKKTGNPVRSITSESSRELSDDDEAEGETATTENMDPTDPKKVRRMLSNRESARRSRKRKQAHLTELETQVAQLRDENSSLLKGLADVSQKYKDASVDNRVLKADIETLRAKVKMAEESVKRLTGLNPMLHAMSEISAVGFPPFDGSLSNTSTDAAVPVHDGQRNHFYQANAGYPRPSNSPAEISSAAGNGLQNVKSGT</sequence>
<evidence type="ECO:0000256" key="4">
    <source>
        <dbReference type="ARBA" id="ARBA00023125"/>
    </source>
</evidence>
<accession>A0AAN7QS09</accession>
<dbReference type="InterPro" id="IPR004827">
    <property type="entry name" value="bZIP"/>
</dbReference>
<evidence type="ECO:0000256" key="2">
    <source>
        <dbReference type="ARBA" id="ARBA00007163"/>
    </source>
</evidence>
<evidence type="ECO:0000256" key="3">
    <source>
        <dbReference type="ARBA" id="ARBA00023015"/>
    </source>
</evidence>
<dbReference type="FunFam" id="1.20.5.170:FF:000020">
    <property type="entry name" value="BZIP transcription factor"/>
    <property type="match status" value="1"/>
</dbReference>
<feature type="region of interest" description="Disordered" evidence="7">
    <location>
        <begin position="1"/>
        <end position="91"/>
    </location>
</feature>
<dbReference type="GO" id="GO:0046983">
    <property type="term" value="F:protein dimerization activity"/>
    <property type="evidence" value="ECO:0007669"/>
    <property type="project" value="UniProtKB-ARBA"/>
</dbReference>
<keyword evidence="6" id="KW-0539">Nucleus</keyword>
<dbReference type="EMBL" id="JAXQNO010000018">
    <property type="protein sequence ID" value="KAK4776252.1"/>
    <property type="molecule type" value="Genomic_DNA"/>
</dbReference>
<dbReference type="Pfam" id="PF12498">
    <property type="entry name" value="bZIP_C"/>
    <property type="match status" value="1"/>
</dbReference>
<protein>
    <recommendedName>
        <fullName evidence="8">BZIP domain-containing protein</fullName>
    </recommendedName>
</protein>
<dbReference type="PROSITE" id="PS50217">
    <property type="entry name" value="BZIP"/>
    <property type="match status" value="1"/>
</dbReference>
<dbReference type="SMART" id="SM00338">
    <property type="entry name" value="BRLZ"/>
    <property type="match status" value="1"/>
</dbReference>
<dbReference type="Proteomes" id="UP001346149">
    <property type="component" value="Unassembled WGS sequence"/>
</dbReference>
<keyword evidence="10" id="KW-1185">Reference proteome</keyword>
<name>A0AAN7QS09_TRANT</name>
<dbReference type="SUPFAM" id="SSF57959">
    <property type="entry name" value="Leucine zipper domain"/>
    <property type="match status" value="1"/>
</dbReference>
<dbReference type="PROSITE" id="PS00036">
    <property type="entry name" value="BZIP_BASIC"/>
    <property type="match status" value="1"/>
</dbReference>
<dbReference type="Gene3D" id="1.20.5.170">
    <property type="match status" value="1"/>
</dbReference>
<dbReference type="GO" id="GO:0005634">
    <property type="term" value="C:nucleus"/>
    <property type="evidence" value="ECO:0007669"/>
    <property type="project" value="UniProtKB-SubCell"/>
</dbReference>
<dbReference type="AlphaFoldDB" id="A0AAN7QS09"/>